<dbReference type="PANTHER" id="PTHR35580">
    <property type="entry name" value="CELL SURFACE GLYCOPROTEIN (S-LAYER PROTEIN)-LIKE PROTEIN"/>
    <property type="match status" value="1"/>
</dbReference>
<dbReference type="RefSeq" id="WP_281766448.1">
    <property type="nucleotide sequence ID" value="NZ_BRVO01000005.1"/>
</dbReference>
<keyword evidence="1 2" id="KW-0732">Signal</keyword>
<dbReference type="SUPFAM" id="SSF50998">
    <property type="entry name" value="Quinoprotein alcohol dehydrogenase-like"/>
    <property type="match status" value="1"/>
</dbReference>
<accession>A0ABQ5MNX8</accession>
<dbReference type="InterPro" id="IPR011047">
    <property type="entry name" value="Quinoprotein_ADH-like_sf"/>
</dbReference>
<feature type="signal peptide" evidence="2">
    <location>
        <begin position="1"/>
        <end position="22"/>
    </location>
</feature>
<protein>
    <recommendedName>
        <fullName evidence="3">Secretion system C-terminal sorting domain-containing protein</fullName>
    </recommendedName>
</protein>
<evidence type="ECO:0000256" key="1">
    <source>
        <dbReference type="ARBA" id="ARBA00022729"/>
    </source>
</evidence>
<dbReference type="PANTHER" id="PTHR35580:SF1">
    <property type="entry name" value="PHYTASE-LIKE DOMAIN-CONTAINING PROTEIN"/>
    <property type="match status" value="1"/>
</dbReference>
<organism evidence="4 5">
    <name type="scientific">Neptunitalea lumnitzerae</name>
    <dbReference type="NCBI Taxonomy" id="2965509"/>
    <lineage>
        <taxon>Bacteria</taxon>
        <taxon>Pseudomonadati</taxon>
        <taxon>Bacteroidota</taxon>
        <taxon>Flavobacteriia</taxon>
        <taxon>Flavobacteriales</taxon>
        <taxon>Flavobacteriaceae</taxon>
        <taxon>Neptunitalea</taxon>
    </lineage>
</organism>
<keyword evidence="5" id="KW-1185">Reference proteome</keyword>
<evidence type="ECO:0000313" key="5">
    <source>
        <dbReference type="Proteomes" id="UP001143543"/>
    </source>
</evidence>
<evidence type="ECO:0000313" key="4">
    <source>
        <dbReference type="EMBL" id="GLB50810.1"/>
    </source>
</evidence>
<dbReference type="NCBIfam" id="TIGR04183">
    <property type="entry name" value="Por_Secre_tail"/>
    <property type="match status" value="1"/>
</dbReference>
<feature type="domain" description="Secretion system C-terminal sorting" evidence="3">
    <location>
        <begin position="514"/>
        <end position="581"/>
    </location>
</feature>
<name>A0ABQ5MNX8_9FLAO</name>
<gene>
    <name evidence="4" type="ORF">Y10_31780</name>
</gene>
<dbReference type="Proteomes" id="UP001143543">
    <property type="component" value="Unassembled WGS sequence"/>
</dbReference>
<reference evidence="4" key="1">
    <citation type="submission" date="2022-07" db="EMBL/GenBank/DDBJ databases">
        <title>Taxonomy of Novel Oxalotrophic and Methylotrophic Bacteria.</title>
        <authorList>
            <person name="Sahin N."/>
            <person name="Tani A."/>
        </authorList>
    </citation>
    <scope>NUCLEOTIDE SEQUENCE</scope>
    <source>
        <strain evidence="4">Y10</strain>
    </source>
</reference>
<comment type="caution">
    <text evidence="4">The sequence shown here is derived from an EMBL/GenBank/DDBJ whole genome shotgun (WGS) entry which is preliminary data.</text>
</comment>
<dbReference type="InterPro" id="IPR052918">
    <property type="entry name" value="Motility_Chemotaxis_Reg"/>
</dbReference>
<dbReference type="InterPro" id="IPR026444">
    <property type="entry name" value="Secre_tail"/>
</dbReference>
<sequence length="583" mass="64006">MLKKLLFLTTYTLALTTCTLQAQDWQWIQRGGSYTNFVNNLQYFEAVIDIKIDSDNNSYILSSIGHSQPDIAGNPVNFYGSNTANPDFVLASFSCDGTFRWSKTLGGNNRETIESIGIDANDNIYIAGQFLTCILNNPYAPHIDEDFIFDQSTTPLDCRMTFITKYDKDGNFQWVQRPSPVGGNTNDMGSMNIVTTPNGTSHWLVVIDAPGTYAGSLNYPGGENGIFIFKYDTDGNFIEAIPLNIDVSDGGLVANMKLYINPNNGYYYLTSRETTSSGESLSIQGQTLTGTSYIACFNTTGTLQYMIQNTTATHSLNIHSIIFDDQNNMYIDAQMSGDNLDTFMGITIPEFMGPDVIIKTDAATASNVFWYTYANQGANGSGSLVYDHNQNVLVYTGRIQGAVPYTWGSQTVYPSSYNGSRPMMATFNPSNGDCNAIHYINGQSSVPANARVLAIDNSGDYVMGGDFSGYLYDTNGNSIYSVGGNRDFFLTKFSTQACTPLSTQNNQAINLQPYPNPTFNNINVPVTQQTSYALYNIQGALLQQGTLNTNNQSVPLNNYPAGMYLLTLTTANGQSQTHKIIKQ</sequence>
<feature type="chain" id="PRO_5047401050" description="Secretion system C-terminal sorting domain-containing protein" evidence="2">
    <location>
        <begin position="23"/>
        <end position="583"/>
    </location>
</feature>
<evidence type="ECO:0000256" key="2">
    <source>
        <dbReference type="SAM" id="SignalP"/>
    </source>
</evidence>
<dbReference type="EMBL" id="BRVO01000005">
    <property type="protein sequence ID" value="GLB50810.1"/>
    <property type="molecule type" value="Genomic_DNA"/>
</dbReference>
<evidence type="ECO:0000259" key="3">
    <source>
        <dbReference type="Pfam" id="PF18962"/>
    </source>
</evidence>
<dbReference type="Pfam" id="PF18962">
    <property type="entry name" value="Por_Secre_tail"/>
    <property type="match status" value="1"/>
</dbReference>
<proteinExistence type="predicted"/>